<protein>
    <submittedName>
        <fullName evidence="1">Uncharacterized protein</fullName>
    </submittedName>
</protein>
<sequence length="164" mass="18682">MPRFTNRNRAPKVARGVFTIRKGIGFLQVGDFNSALRQFRSVASSHRPSTTRLVRSVANFYAYNAERFRKESKKIRFGNANLMDTFAGNSGDAWSDVDIAAVLVAPKNQFTTRFLAQFLGRTEEAIRFQRRYAFGSPLASWVSENGNKYTRFTQTQKVTRRLGV</sequence>
<organism evidence="1">
    <name type="scientific">marine sediment metagenome</name>
    <dbReference type="NCBI Taxonomy" id="412755"/>
    <lineage>
        <taxon>unclassified sequences</taxon>
        <taxon>metagenomes</taxon>
        <taxon>ecological metagenomes</taxon>
    </lineage>
</organism>
<comment type="caution">
    <text evidence="1">The sequence shown here is derived from an EMBL/GenBank/DDBJ whole genome shotgun (WGS) entry which is preliminary data.</text>
</comment>
<dbReference type="EMBL" id="LAZR01012179">
    <property type="protein sequence ID" value="KKM28161.1"/>
    <property type="molecule type" value="Genomic_DNA"/>
</dbReference>
<accession>A0A0F9IKM1</accession>
<gene>
    <name evidence="1" type="ORF">LCGC14_1567480</name>
</gene>
<name>A0A0F9IKM1_9ZZZZ</name>
<reference evidence="1" key="1">
    <citation type="journal article" date="2015" name="Nature">
        <title>Complex archaea that bridge the gap between prokaryotes and eukaryotes.</title>
        <authorList>
            <person name="Spang A."/>
            <person name="Saw J.H."/>
            <person name="Jorgensen S.L."/>
            <person name="Zaremba-Niedzwiedzka K."/>
            <person name="Martijn J."/>
            <person name="Lind A.E."/>
            <person name="van Eijk R."/>
            <person name="Schleper C."/>
            <person name="Guy L."/>
            <person name="Ettema T.J."/>
        </authorList>
    </citation>
    <scope>NUCLEOTIDE SEQUENCE</scope>
</reference>
<proteinExistence type="predicted"/>
<evidence type="ECO:0000313" key="1">
    <source>
        <dbReference type="EMBL" id="KKM28161.1"/>
    </source>
</evidence>
<dbReference type="AlphaFoldDB" id="A0A0F9IKM1"/>